<keyword evidence="1" id="KW-0812">Transmembrane</keyword>
<proteinExistence type="predicted"/>
<evidence type="ECO:0000313" key="2">
    <source>
        <dbReference type="EMBL" id="QBK93901.1"/>
    </source>
</evidence>
<gene>
    <name evidence="2" type="ORF">LCPAC406_02150</name>
</gene>
<dbReference type="EMBL" id="MK500607">
    <property type="protein sequence ID" value="QBK93901.1"/>
    <property type="molecule type" value="Genomic_DNA"/>
</dbReference>
<organism evidence="2">
    <name type="scientific">Pithovirus LCPAC406</name>
    <dbReference type="NCBI Taxonomy" id="2506599"/>
    <lineage>
        <taxon>Viruses</taxon>
        <taxon>Pithoviruses</taxon>
    </lineage>
</organism>
<evidence type="ECO:0000256" key="1">
    <source>
        <dbReference type="SAM" id="Phobius"/>
    </source>
</evidence>
<sequence>MSISTIEETVTNDFLTQSDQSCAADCSNTIQGQTIIVSGKVTDINIDQTCTASTAGCVLSADLSSSLDNILDAINDQEQSFTDSMISLDPSSQVQKSLVKQTLNNKISQIANATCNASVENLNSNQLIYVTGSAGDINVSQSGDAIASCVMNVVAKQQTFNSQETTNTQDQVRENVFVQLFSSIGMIILIVGIIIILVMFLPEILKTIEGKGDKAEVPTEAAGEVSVGAAPVASKKSSGGGIFSTLKKYAPQLEEGAEFLAQNPELLLL</sequence>
<keyword evidence="1" id="KW-0472">Membrane</keyword>
<feature type="transmembrane region" description="Helical" evidence="1">
    <location>
        <begin position="176"/>
        <end position="201"/>
    </location>
</feature>
<keyword evidence="1" id="KW-1133">Transmembrane helix</keyword>
<name>A0A481ZI99_9VIRU</name>
<reference evidence="2" key="1">
    <citation type="journal article" date="2019" name="MBio">
        <title>Virus Genomes from Deep Sea Sediments Expand the Ocean Megavirome and Support Independent Origins of Viral Gigantism.</title>
        <authorList>
            <person name="Backstrom D."/>
            <person name="Yutin N."/>
            <person name="Jorgensen S.L."/>
            <person name="Dharamshi J."/>
            <person name="Homa F."/>
            <person name="Zaremba-Niedwiedzka K."/>
            <person name="Spang A."/>
            <person name="Wolf Y.I."/>
            <person name="Koonin E.V."/>
            <person name="Ettema T.J."/>
        </authorList>
    </citation>
    <scope>NUCLEOTIDE SEQUENCE</scope>
</reference>
<protein>
    <submittedName>
        <fullName evidence="2">Lipid membrane protein</fullName>
    </submittedName>
</protein>
<accession>A0A481ZI99</accession>